<organism evidence="1">
    <name type="scientific">Lepeophtheirus salmonis</name>
    <name type="common">Salmon louse</name>
    <name type="synonym">Caligus salmonis</name>
    <dbReference type="NCBI Taxonomy" id="72036"/>
    <lineage>
        <taxon>Eukaryota</taxon>
        <taxon>Metazoa</taxon>
        <taxon>Ecdysozoa</taxon>
        <taxon>Arthropoda</taxon>
        <taxon>Crustacea</taxon>
        <taxon>Multicrustacea</taxon>
        <taxon>Hexanauplia</taxon>
        <taxon>Copepoda</taxon>
        <taxon>Siphonostomatoida</taxon>
        <taxon>Caligidae</taxon>
        <taxon>Lepeophtheirus</taxon>
    </lineage>
</organism>
<accession>A0A0K2SX01</accession>
<dbReference type="EMBL" id="HACA01000450">
    <property type="protein sequence ID" value="CDW17811.1"/>
    <property type="molecule type" value="Transcribed_RNA"/>
</dbReference>
<proteinExistence type="predicted"/>
<sequence>SLSGCCRNYLKVACWAHTSGLGLIRLLILTPKFSSSPYEIRSLVPPKSLQLLKRWSVVSLTSSQNRKYSSGKAKLVYSVSTVV</sequence>
<feature type="non-terminal residue" evidence="1">
    <location>
        <position position="1"/>
    </location>
</feature>
<protein>
    <submittedName>
        <fullName evidence="1">Uncharacterized protein</fullName>
    </submittedName>
</protein>
<name>A0A0K2SX01_LEPSM</name>
<dbReference type="AlphaFoldDB" id="A0A0K2SX01"/>
<reference evidence="1" key="1">
    <citation type="submission" date="2014-05" db="EMBL/GenBank/DDBJ databases">
        <authorList>
            <person name="Chronopoulou M."/>
        </authorList>
    </citation>
    <scope>NUCLEOTIDE SEQUENCE</scope>
    <source>
        <tissue evidence="1">Whole organism</tissue>
    </source>
</reference>
<evidence type="ECO:0000313" key="1">
    <source>
        <dbReference type="EMBL" id="CDW17811.1"/>
    </source>
</evidence>